<keyword evidence="3" id="KW-1185">Reference proteome</keyword>
<evidence type="ECO:0000313" key="3">
    <source>
        <dbReference type="Proteomes" id="UP000622687"/>
    </source>
</evidence>
<dbReference type="InterPro" id="IPR000600">
    <property type="entry name" value="ROK"/>
</dbReference>
<dbReference type="Pfam" id="PF00480">
    <property type="entry name" value="ROK"/>
    <property type="match status" value="1"/>
</dbReference>
<dbReference type="SUPFAM" id="SSF53067">
    <property type="entry name" value="Actin-like ATPase domain"/>
    <property type="match status" value="1"/>
</dbReference>
<dbReference type="InterPro" id="IPR043129">
    <property type="entry name" value="ATPase_NBD"/>
</dbReference>
<dbReference type="RefSeq" id="WP_211141686.1">
    <property type="nucleotide sequence ID" value="NZ_JAEEGB010000005.1"/>
</dbReference>
<reference evidence="2" key="1">
    <citation type="submission" date="2020-12" db="EMBL/GenBank/DDBJ databases">
        <title>Clostridium thailandense sp. nov., a novel acetogenic bacterium isolated from peat land soil in Thailand.</title>
        <authorList>
            <person name="Chaikitkaew S."/>
            <person name="Birkeland N.K."/>
        </authorList>
    </citation>
    <scope>NUCLEOTIDE SEQUENCE</scope>
    <source>
        <strain evidence="2">DSM 17425</strain>
    </source>
</reference>
<name>A0A934HUJ6_9CLOT</name>
<comment type="similarity">
    <text evidence="1">Belongs to the ROK (NagC/XylR) family.</text>
</comment>
<accession>A0A934HUJ6</accession>
<dbReference type="Proteomes" id="UP000622687">
    <property type="component" value="Unassembled WGS sequence"/>
</dbReference>
<organism evidence="2 3">
    <name type="scientific">Clostridium aciditolerans</name>
    <dbReference type="NCBI Taxonomy" id="339861"/>
    <lineage>
        <taxon>Bacteria</taxon>
        <taxon>Bacillati</taxon>
        <taxon>Bacillota</taxon>
        <taxon>Clostridia</taxon>
        <taxon>Eubacteriales</taxon>
        <taxon>Clostridiaceae</taxon>
        <taxon>Clostridium</taxon>
    </lineage>
</organism>
<dbReference type="PANTHER" id="PTHR18964">
    <property type="entry name" value="ROK (REPRESSOR, ORF, KINASE) FAMILY"/>
    <property type="match status" value="1"/>
</dbReference>
<dbReference type="AlphaFoldDB" id="A0A934HUJ6"/>
<gene>
    <name evidence="2" type="ORF">I6U51_05660</name>
</gene>
<proteinExistence type="inferred from homology"/>
<protein>
    <submittedName>
        <fullName evidence="2">ROK family protein</fullName>
    </submittedName>
</protein>
<evidence type="ECO:0000256" key="1">
    <source>
        <dbReference type="ARBA" id="ARBA00006479"/>
    </source>
</evidence>
<sequence>MENKYIIGIDLGGTKINGALANFNGDIIAKYTLPTKAEDGEEAVLEGIISVGEMVLGESKVNKDDVLAIGIGCPGILNVKEGKIITAPNLPFRNFNVVKSLKDKFNIPVYLDNDANVAAIGEYVFGAGKGINNMVFITVSTGIGGGAVLNGRIYRGNTCNAMEIGHMTLEKDGPRCNCGNYGCAEALASGTAIGKAANEAIKKEEKTSLAHYEKVTSFEVFKEAEKGDELAQKVLNKALNYLGICVANVITSFDPEVVIIGGGVSKGGQIVFDKINEVVKDRCFESMWKSTSIVPAALGTDAGVIGAIALAIMERKDTI</sequence>
<comment type="caution">
    <text evidence="2">The sequence shown here is derived from an EMBL/GenBank/DDBJ whole genome shotgun (WGS) entry which is preliminary data.</text>
</comment>
<dbReference type="EMBL" id="JAEEGB010000005">
    <property type="protein sequence ID" value="MBI6872194.1"/>
    <property type="molecule type" value="Genomic_DNA"/>
</dbReference>
<evidence type="ECO:0000313" key="2">
    <source>
        <dbReference type="EMBL" id="MBI6872194.1"/>
    </source>
</evidence>
<dbReference type="Gene3D" id="3.30.420.40">
    <property type="match status" value="2"/>
</dbReference>
<dbReference type="CDD" id="cd24068">
    <property type="entry name" value="ASKHA_NBD_ROK_FnNanK-like"/>
    <property type="match status" value="1"/>
</dbReference>
<dbReference type="PANTHER" id="PTHR18964:SF149">
    <property type="entry name" value="BIFUNCTIONAL UDP-N-ACETYLGLUCOSAMINE 2-EPIMERASE_N-ACETYLMANNOSAMINE KINASE"/>
    <property type="match status" value="1"/>
</dbReference>